<dbReference type="CDD" id="cd05008">
    <property type="entry name" value="SIS_GlmS_GlmD_1"/>
    <property type="match status" value="1"/>
</dbReference>
<evidence type="ECO:0000259" key="10">
    <source>
        <dbReference type="PROSITE" id="PS51278"/>
    </source>
</evidence>
<dbReference type="Gene3D" id="3.40.50.10490">
    <property type="entry name" value="Glucose-6-phosphate isomerase like protein, domain 1"/>
    <property type="match status" value="2"/>
</dbReference>
<evidence type="ECO:0000256" key="4">
    <source>
        <dbReference type="ARBA" id="ARBA00016090"/>
    </source>
</evidence>
<dbReference type="GO" id="GO:0006047">
    <property type="term" value="P:UDP-N-acetylglucosamine metabolic process"/>
    <property type="evidence" value="ECO:0007669"/>
    <property type="project" value="TreeGrafter"/>
</dbReference>
<dbReference type="PROSITE" id="PS51278">
    <property type="entry name" value="GATASE_TYPE_2"/>
    <property type="match status" value="1"/>
</dbReference>
<keyword evidence="5" id="KW-0963">Cytoplasm</keyword>
<dbReference type="SUPFAM" id="SSF53697">
    <property type="entry name" value="SIS domain"/>
    <property type="match status" value="1"/>
</dbReference>
<proteinExistence type="predicted"/>
<evidence type="ECO:0000313" key="13">
    <source>
        <dbReference type="Proteomes" id="UP000321934"/>
    </source>
</evidence>
<dbReference type="NCBIfam" id="TIGR01135">
    <property type="entry name" value="glmS"/>
    <property type="match status" value="1"/>
</dbReference>
<evidence type="ECO:0000259" key="11">
    <source>
        <dbReference type="PROSITE" id="PS51464"/>
    </source>
</evidence>
<dbReference type="NCBIfam" id="NF001484">
    <property type="entry name" value="PRK00331.1"/>
    <property type="match status" value="1"/>
</dbReference>
<dbReference type="PROSITE" id="PS51464">
    <property type="entry name" value="SIS"/>
    <property type="match status" value="2"/>
</dbReference>
<dbReference type="Gene3D" id="3.60.20.10">
    <property type="entry name" value="Glutamine Phosphoribosylpyrophosphate, subunit 1, domain 1"/>
    <property type="match status" value="1"/>
</dbReference>
<keyword evidence="13" id="KW-1185">Reference proteome</keyword>
<dbReference type="CDD" id="cd05009">
    <property type="entry name" value="SIS_GlmS_GlmD_2"/>
    <property type="match status" value="1"/>
</dbReference>
<dbReference type="Pfam" id="PF13522">
    <property type="entry name" value="GATase_6"/>
    <property type="match status" value="1"/>
</dbReference>
<feature type="domain" description="Glutamine amidotransferase type-2" evidence="10">
    <location>
        <begin position="2"/>
        <end position="218"/>
    </location>
</feature>
<evidence type="ECO:0000256" key="9">
    <source>
        <dbReference type="ARBA" id="ARBA00022962"/>
    </source>
</evidence>
<feature type="domain" description="SIS" evidence="11">
    <location>
        <begin position="459"/>
        <end position="604"/>
    </location>
</feature>
<dbReference type="PANTHER" id="PTHR10937:SF0">
    <property type="entry name" value="GLUTAMINE--FRUCTOSE-6-PHOSPHATE TRANSAMINASE (ISOMERIZING)"/>
    <property type="match status" value="1"/>
</dbReference>
<evidence type="ECO:0000256" key="3">
    <source>
        <dbReference type="ARBA" id="ARBA00012916"/>
    </source>
</evidence>
<dbReference type="Pfam" id="PF01380">
    <property type="entry name" value="SIS"/>
    <property type="match status" value="2"/>
</dbReference>
<keyword evidence="7 12" id="KW-0808">Transferase</keyword>
<evidence type="ECO:0000256" key="7">
    <source>
        <dbReference type="ARBA" id="ARBA00022679"/>
    </source>
</evidence>
<evidence type="ECO:0000256" key="2">
    <source>
        <dbReference type="ARBA" id="ARBA00004496"/>
    </source>
</evidence>
<name>A0A5B8XHF8_9RICK</name>
<evidence type="ECO:0000256" key="8">
    <source>
        <dbReference type="ARBA" id="ARBA00022737"/>
    </source>
</evidence>
<evidence type="ECO:0000256" key="5">
    <source>
        <dbReference type="ARBA" id="ARBA00022490"/>
    </source>
</evidence>
<dbReference type="AlphaFoldDB" id="A0A5B8XHF8"/>
<dbReference type="RefSeq" id="WP_146820799.1">
    <property type="nucleotide sequence ID" value="NZ_CP029077.1"/>
</dbReference>
<dbReference type="FunFam" id="3.60.20.10:FF:000006">
    <property type="entry name" value="Glutamine--fructose-6-phosphate aminotransferase [isomerizing]"/>
    <property type="match status" value="1"/>
</dbReference>
<comment type="subcellular location">
    <subcellularLocation>
        <location evidence="2">Cytoplasm</location>
    </subcellularLocation>
</comment>
<dbReference type="InterPro" id="IPR047084">
    <property type="entry name" value="GFAT_N"/>
</dbReference>
<keyword evidence="9" id="KW-0315">Glutamine amidotransferase</keyword>
<keyword evidence="8" id="KW-0677">Repeat</keyword>
<evidence type="ECO:0000313" key="12">
    <source>
        <dbReference type="EMBL" id="QED23531.1"/>
    </source>
</evidence>
<dbReference type="GO" id="GO:0006487">
    <property type="term" value="P:protein N-linked glycosylation"/>
    <property type="evidence" value="ECO:0007669"/>
    <property type="project" value="TreeGrafter"/>
</dbReference>
<dbReference type="PANTHER" id="PTHR10937">
    <property type="entry name" value="GLUCOSAMINE--FRUCTOSE-6-PHOSPHATE AMINOTRANSFERASE, ISOMERIZING"/>
    <property type="match status" value="1"/>
</dbReference>
<dbReference type="GO" id="GO:0005737">
    <property type="term" value="C:cytoplasm"/>
    <property type="evidence" value="ECO:0007669"/>
    <property type="project" value="UniProtKB-SubCell"/>
</dbReference>
<dbReference type="InterPro" id="IPR035490">
    <property type="entry name" value="GlmS/FrlB_SIS"/>
</dbReference>
<dbReference type="InterPro" id="IPR029055">
    <property type="entry name" value="Ntn_hydrolases_N"/>
</dbReference>
<dbReference type="CDD" id="cd00714">
    <property type="entry name" value="GFAT"/>
    <property type="match status" value="1"/>
</dbReference>
<protein>
    <recommendedName>
        <fullName evidence="4">Glutamine--fructose-6-phosphate aminotransferase [isomerizing]</fullName>
        <ecNumber evidence="3">2.6.1.16</ecNumber>
    </recommendedName>
</protein>
<accession>A0A5B8XHF8</accession>
<dbReference type="GO" id="GO:0097367">
    <property type="term" value="F:carbohydrate derivative binding"/>
    <property type="evidence" value="ECO:0007669"/>
    <property type="project" value="InterPro"/>
</dbReference>
<keyword evidence="6 12" id="KW-0032">Aminotransferase</keyword>
<dbReference type="InterPro" id="IPR035466">
    <property type="entry name" value="GlmS/AgaS_SIS"/>
</dbReference>
<dbReference type="GO" id="GO:0006002">
    <property type="term" value="P:fructose 6-phosphate metabolic process"/>
    <property type="evidence" value="ECO:0007669"/>
    <property type="project" value="TreeGrafter"/>
</dbReference>
<evidence type="ECO:0000256" key="1">
    <source>
        <dbReference type="ARBA" id="ARBA00001031"/>
    </source>
</evidence>
<dbReference type="FunFam" id="3.40.50.10490:FF:000001">
    <property type="entry name" value="Glutamine--fructose-6-phosphate aminotransferase [isomerizing]"/>
    <property type="match status" value="1"/>
</dbReference>
<dbReference type="EC" id="2.6.1.16" evidence="3"/>
<feature type="domain" description="SIS" evidence="11">
    <location>
        <begin position="279"/>
        <end position="423"/>
    </location>
</feature>
<organism evidence="12 13">
    <name type="scientific">Candidatus Deianiraea vastatrix</name>
    <dbReference type="NCBI Taxonomy" id="2163644"/>
    <lineage>
        <taxon>Bacteria</taxon>
        <taxon>Pseudomonadati</taxon>
        <taxon>Pseudomonadota</taxon>
        <taxon>Alphaproteobacteria</taxon>
        <taxon>Rickettsiales</taxon>
        <taxon>Candidatus Deianiraeaceae</taxon>
        <taxon>Candidatus Deianiraea</taxon>
    </lineage>
</organism>
<evidence type="ECO:0000256" key="6">
    <source>
        <dbReference type="ARBA" id="ARBA00022576"/>
    </source>
</evidence>
<dbReference type="InterPro" id="IPR017932">
    <property type="entry name" value="GATase_2_dom"/>
</dbReference>
<gene>
    <name evidence="12" type="ORF">Deia_00741</name>
</gene>
<dbReference type="EMBL" id="CP029077">
    <property type="protein sequence ID" value="QED23531.1"/>
    <property type="molecule type" value="Genomic_DNA"/>
</dbReference>
<reference evidence="12 13" key="1">
    <citation type="journal article" date="2019" name="ISME J.">
        <title>Deianiraea, an extracellular bacterium associated with the ciliate Paramecium, suggests an alternative scenario for the evolution of Rickettsiales.</title>
        <authorList>
            <person name="Castelli M."/>
            <person name="Sabaneyeva E."/>
            <person name="Lanzoni O."/>
            <person name="Lebedeva N."/>
            <person name="Floriano A.M."/>
            <person name="Gaiarsa S."/>
            <person name="Benken K."/>
            <person name="Modeo L."/>
            <person name="Bandi C."/>
            <person name="Potekhin A."/>
            <person name="Sassera D."/>
            <person name="Petroni G."/>
        </authorList>
    </citation>
    <scope>NUCLEOTIDE SEQUENCE [LARGE SCALE GENOMIC DNA]</scope>
    <source>
        <strain evidence="12">CyL4-1</strain>
    </source>
</reference>
<comment type="catalytic activity">
    <reaction evidence="1">
        <text>D-fructose 6-phosphate + L-glutamine = D-glucosamine 6-phosphate + L-glutamate</text>
        <dbReference type="Rhea" id="RHEA:13237"/>
        <dbReference type="ChEBI" id="CHEBI:29985"/>
        <dbReference type="ChEBI" id="CHEBI:58359"/>
        <dbReference type="ChEBI" id="CHEBI:58725"/>
        <dbReference type="ChEBI" id="CHEBI:61527"/>
        <dbReference type="EC" id="2.6.1.16"/>
    </reaction>
</comment>
<dbReference type="Proteomes" id="UP000321934">
    <property type="component" value="Chromosome"/>
</dbReference>
<dbReference type="InterPro" id="IPR046348">
    <property type="entry name" value="SIS_dom_sf"/>
</dbReference>
<dbReference type="InterPro" id="IPR005855">
    <property type="entry name" value="GFAT"/>
</dbReference>
<sequence length="614" mass="67006">MCGVIALMKHKGDVVVDILQSLQRLEYRGYDSCGIAVANNAKIQIVKETGKVENLVKSCKKANLNASIGMGHTRWATHGSVTTENAHPHTSGEIAVVHNGIIENYMEIKNELLAKGFTFKSQTDTETIPVLIDSLMKDGNDFKTAFTKAISRLKGAFAIIAICASEKNTIAVAKNQSPLVVGFGDNLSVVGSDAFSIISITNKMSYLLDGDYGFVSLDKGLELFDKNGEKAIREVIVSQLNLDASSKNGYAHYMLKEIHEQPSILSNIVKQNFTENGMNIENFDKIDFTKYKRIAIIACGTSYYAGTVCVKYFEQYAKMSCDCYIASEFRYRAAIIDKETLYIGISQSGETADVIGAIKNIKNAGSTMLSVINARETTMQFLSDSTIGCEAGPEIGVASTKVFTAQIMTILSLTLAIAQTKKLISLDEIAQIKKDLLDAISKIQSLLNDKSWIKNIAQVSKNIKDYSSILYLGRDISYALATEAALKMKELTYIHCEALASGELKHGSIALIDKNIPVVAIAPSSCLFDKSASNIEGIFSRDGRIVLVSDKAGIDYFAKFTNQILGSIEIPETKAHTMPFLYAPAAQLMSYHAASQKGHDVDQPRNLAKSVTVE</sequence>
<dbReference type="GO" id="GO:0004360">
    <property type="term" value="F:glutamine-fructose-6-phosphate transaminase (isomerizing) activity"/>
    <property type="evidence" value="ECO:0007669"/>
    <property type="project" value="UniProtKB-EC"/>
</dbReference>
<dbReference type="SUPFAM" id="SSF56235">
    <property type="entry name" value="N-terminal nucleophile aminohydrolases (Ntn hydrolases)"/>
    <property type="match status" value="1"/>
</dbReference>
<dbReference type="InterPro" id="IPR001347">
    <property type="entry name" value="SIS_dom"/>
</dbReference>